<evidence type="ECO:0000256" key="10">
    <source>
        <dbReference type="RuleBase" id="RU364125"/>
    </source>
</evidence>
<evidence type="ECO:0000256" key="11">
    <source>
        <dbReference type="SAM" id="SignalP"/>
    </source>
</evidence>
<keyword evidence="11" id="KW-0732">Signal</keyword>
<protein>
    <recommendedName>
        <fullName evidence="10">Flagellar protein FliL</fullName>
    </recommendedName>
</protein>
<dbReference type="GO" id="GO:0071978">
    <property type="term" value="P:bacterial-type flagellum-dependent swarming motility"/>
    <property type="evidence" value="ECO:0007669"/>
    <property type="project" value="TreeGrafter"/>
</dbReference>
<dbReference type="GO" id="GO:0006935">
    <property type="term" value="P:chemotaxis"/>
    <property type="evidence" value="ECO:0007669"/>
    <property type="project" value="UniProtKB-KW"/>
</dbReference>
<evidence type="ECO:0000256" key="7">
    <source>
        <dbReference type="ARBA" id="ARBA00022779"/>
    </source>
</evidence>
<dbReference type="Proteomes" id="UP000243207">
    <property type="component" value="Chromosome I"/>
</dbReference>
<dbReference type="EMBL" id="LT629736">
    <property type="protein sequence ID" value="SDT03795.1"/>
    <property type="molecule type" value="Genomic_DNA"/>
</dbReference>
<evidence type="ECO:0000256" key="8">
    <source>
        <dbReference type="ARBA" id="ARBA00022989"/>
    </source>
</evidence>
<evidence type="ECO:0000256" key="2">
    <source>
        <dbReference type="ARBA" id="ARBA00004162"/>
    </source>
</evidence>
<gene>
    <name evidence="12" type="ORF">SAMN05216421_2753</name>
</gene>
<reference evidence="13" key="1">
    <citation type="submission" date="2016-10" db="EMBL/GenBank/DDBJ databases">
        <authorList>
            <person name="Varghese N."/>
            <person name="Submissions S."/>
        </authorList>
    </citation>
    <scope>NUCLEOTIDE SEQUENCE [LARGE SCALE GENOMIC DNA]</scope>
    <source>
        <strain evidence="13">NRRL B-51270</strain>
    </source>
</reference>
<evidence type="ECO:0000256" key="9">
    <source>
        <dbReference type="ARBA" id="ARBA00023136"/>
    </source>
</evidence>
<sequence length="134" mass="14734">MHRPIRLLLALLCLAVMSTPLQAQEPAAAEPQYVELKPAFVGTIGPGPKIQYLKVDVALRVNDPAAVDKVKYHDPLIRNALVGLFARQSREALATLEGKEQLRAEALTAVRTVLEEEEGQPLVDDLLFTNLITQ</sequence>
<name>A0A1H1X379_9GAMM</name>
<keyword evidence="13" id="KW-1185">Reference proteome</keyword>
<keyword evidence="5 10" id="KW-0145">Chemotaxis</keyword>
<dbReference type="Pfam" id="PF03748">
    <property type="entry name" value="FliL"/>
    <property type="match status" value="1"/>
</dbReference>
<keyword evidence="12" id="KW-0966">Cell projection</keyword>
<proteinExistence type="inferred from homology"/>
<comment type="subcellular location">
    <subcellularLocation>
        <location evidence="10">Cell inner membrane</location>
    </subcellularLocation>
    <subcellularLocation>
        <location evidence="2">Cell membrane</location>
        <topology evidence="2">Single-pass membrane protein</topology>
    </subcellularLocation>
</comment>
<dbReference type="AlphaFoldDB" id="A0A1H1X379"/>
<evidence type="ECO:0000256" key="6">
    <source>
        <dbReference type="ARBA" id="ARBA00022692"/>
    </source>
</evidence>
<dbReference type="GO" id="GO:0005886">
    <property type="term" value="C:plasma membrane"/>
    <property type="evidence" value="ECO:0007669"/>
    <property type="project" value="UniProtKB-SubCell"/>
</dbReference>
<evidence type="ECO:0000313" key="13">
    <source>
        <dbReference type="Proteomes" id="UP000243207"/>
    </source>
</evidence>
<keyword evidence="9 10" id="KW-0472">Membrane</keyword>
<dbReference type="RefSeq" id="WP_093395758.1">
    <property type="nucleotide sequence ID" value="NZ_LT629736.1"/>
</dbReference>
<keyword evidence="8" id="KW-1133">Transmembrane helix</keyword>
<keyword evidence="10" id="KW-0997">Cell inner membrane</keyword>
<dbReference type="STRING" id="487184.SAMN05216421_2753"/>
<comment type="similarity">
    <text evidence="3 10">Belongs to the FliL family.</text>
</comment>
<feature type="signal peptide" evidence="11">
    <location>
        <begin position="1"/>
        <end position="23"/>
    </location>
</feature>
<accession>A0A1H1X379</accession>
<keyword evidence="12" id="KW-0282">Flagellum</keyword>
<dbReference type="GO" id="GO:0009425">
    <property type="term" value="C:bacterial-type flagellum basal body"/>
    <property type="evidence" value="ECO:0007669"/>
    <property type="project" value="InterPro"/>
</dbReference>
<dbReference type="InterPro" id="IPR005503">
    <property type="entry name" value="FliL"/>
</dbReference>
<keyword evidence="7 10" id="KW-0283">Flagellar rotation</keyword>
<evidence type="ECO:0000256" key="3">
    <source>
        <dbReference type="ARBA" id="ARBA00008281"/>
    </source>
</evidence>
<evidence type="ECO:0000256" key="1">
    <source>
        <dbReference type="ARBA" id="ARBA00002254"/>
    </source>
</evidence>
<feature type="chain" id="PRO_5009265098" description="Flagellar protein FliL" evidence="11">
    <location>
        <begin position="24"/>
        <end position="134"/>
    </location>
</feature>
<keyword evidence="6" id="KW-0812">Transmembrane</keyword>
<keyword evidence="4" id="KW-1003">Cell membrane</keyword>
<keyword evidence="12" id="KW-0969">Cilium</keyword>
<evidence type="ECO:0000256" key="4">
    <source>
        <dbReference type="ARBA" id="ARBA00022475"/>
    </source>
</evidence>
<dbReference type="OrthoDB" id="7063251at2"/>
<evidence type="ECO:0000313" key="12">
    <source>
        <dbReference type="EMBL" id="SDT03795.1"/>
    </source>
</evidence>
<comment type="function">
    <text evidence="1 10">Controls the rotational direction of flagella during chemotaxis.</text>
</comment>
<dbReference type="PANTHER" id="PTHR35091">
    <property type="entry name" value="FLAGELLAR PROTEIN FLIL"/>
    <property type="match status" value="1"/>
</dbReference>
<dbReference type="PANTHER" id="PTHR35091:SF2">
    <property type="entry name" value="FLAGELLAR PROTEIN FLIL"/>
    <property type="match status" value="1"/>
</dbReference>
<organism evidence="12 13">
    <name type="scientific">Halopseudomonas xinjiangensis</name>
    <dbReference type="NCBI Taxonomy" id="487184"/>
    <lineage>
        <taxon>Bacteria</taxon>
        <taxon>Pseudomonadati</taxon>
        <taxon>Pseudomonadota</taxon>
        <taxon>Gammaproteobacteria</taxon>
        <taxon>Pseudomonadales</taxon>
        <taxon>Pseudomonadaceae</taxon>
        <taxon>Halopseudomonas</taxon>
    </lineage>
</organism>
<evidence type="ECO:0000256" key="5">
    <source>
        <dbReference type="ARBA" id="ARBA00022500"/>
    </source>
</evidence>